<dbReference type="PANTHER" id="PTHR11511:SF4">
    <property type="entry name" value="PHENOLOXIDASE 2-RELATED"/>
    <property type="match status" value="1"/>
</dbReference>
<evidence type="ECO:0000256" key="5">
    <source>
        <dbReference type="ARBA" id="ARBA00022723"/>
    </source>
</evidence>
<dbReference type="InterPro" id="IPR005203">
    <property type="entry name" value="Hemocyanin_C"/>
</dbReference>
<evidence type="ECO:0000256" key="1">
    <source>
        <dbReference type="ARBA" id="ARBA00001973"/>
    </source>
</evidence>
<organism evidence="9 10">
    <name type="scientific">Orchesella dallaii</name>
    <dbReference type="NCBI Taxonomy" id="48710"/>
    <lineage>
        <taxon>Eukaryota</taxon>
        <taxon>Metazoa</taxon>
        <taxon>Ecdysozoa</taxon>
        <taxon>Arthropoda</taxon>
        <taxon>Hexapoda</taxon>
        <taxon>Collembola</taxon>
        <taxon>Entomobryomorpha</taxon>
        <taxon>Entomobryoidea</taxon>
        <taxon>Orchesellidae</taxon>
        <taxon>Orchesellinae</taxon>
        <taxon>Orchesella</taxon>
    </lineage>
</organism>
<comment type="cofactor">
    <cofactor evidence="1">
        <name>Cu(2+)</name>
        <dbReference type="ChEBI" id="CHEBI:29036"/>
    </cofactor>
</comment>
<evidence type="ECO:0000313" key="9">
    <source>
        <dbReference type="EMBL" id="CAL8122997.1"/>
    </source>
</evidence>
<dbReference type="PROSITE" id="PS00209">
    <property type="entry name" value="HEMOCYANIN_1"/>
    <property type="match status" value="1"/>
</dbReference>
<keyword evidence="4" id="KW-0964">Secreted</keyword>
<dbReference type="InterPro" id="IPR008922">
    <property type="entry name" value="Di-copper_centre_dom_sf"/>
</dbReference>
<keyword evidence="10" id="KW-1185">Reference proteome</keyword>
<dbReference type="InterPro" id="IPR002227">
    <property type="entry name" value="Tyrosinase_Cu-bd"/>
</dbReference>
<reference evidence="9 10" key="1">
    <citation type="submission" date="2024-08" db="EMBL/GenBank/DDBJ databases">
        <authorList>
            <person name="Cucini C."/>
            <person name="Frati F."/>
        </authorList>
    </citation>
    <scope>NUCLEOTIDE SEQUENCE [LARGE SCALE GENOMIC DNA]</scope>
</reference>
<keyword evidence="5" id="KW-0479">Metal-binding</keyword>
<dbReference type="Gene3D" id="2.60.40.1520">
    <property type="entry name" value="Hemocyanin, C-terminal domain"/>
    <property type="match status" value="1"/>
</dbReference>
<dbReference type="InterPro" id="IPR005204">
    <property type="entry name" value="Hemocyanin_N"/>
</dbReference>
<dbReference type="PRINTS" id="PR00187">
    <property type="entry name" value="HAEMOCYANIN"/>
</dbReference>
<name>A0ABP1RAM6_9HEXA</name>
<dbReference type="SUPFAM" id="SSF81296">
    <property type="entry name" value="E set domains"/>
    <property type="match status" value="1"/>
</dbReference>
<evidence type="ECO:0000313" key="10">
    <source>
        <dbReference type="Proteomes" id="UP001642540"/>
    </source>
</evidence>
<evidence type="ECO:0000256" key="3">
    <source>
        <dbReference type="ARBA" id="ARBA00009928"/>
    </source>
</evidence>
<proteinExistence type="inferred from homology"/>
<dbReference type="EMBL" id="CAXLJM020000068">
    <property type="protein sequence ID" value="CAL8122997.1"/>
    <property type="molecule type" value="Genomic_DNA"/>
</dbReference>
<dbReference type="PROSITE" id="PS00498">
    <property type="entry name" value="TYROSINASE_2"/>
    <property type="match status" value="1"/>
</dbReference>
<dbReference type="InterPro" id="IPR014756">
    <property type="entry name" value="Ig_E-set"/>
</dbReference>
<dbReference type="Gene3D" id="1.20.1370.10">
    <property type="entry name" value="Hemocyanin, N-terminal domain"/>
    <property type="match status" value="1"/>
</dbReference>
<evidence type="ECO:0000256" key="7">
    <source>
        <dbReference type="ARBA" id="ARBA00023157"/>
    </source>
</evidence>
<dbReference type="Pfam" id="PF03723">
    <property type="entry name" value="Hemocyanin_C"/>
    <property type="match status" value="1"/>
</dbReference>
<comment type="subcellular location">
    <subcellularLocation>
        <location evidence="2">Secreted</location>
    </subcellularLocation>
</comment>
<evidence type="ECO:0000256" key="2">
    <source>
        <dbReference type="ARBA" id="ARBA00004613"/>
    </source>
</evidence>
<gene>
    <name evidence="9" type="ORF">ODALV1_LOCUS20045</name>
</gene>
<dbReference type="Proteomes" id="UP001642540">
    <property type="component" value="Unassembled WGS sequence"/>
</dbReference>
<evidence type="ECO:0000256" key="4">
    <source>
        <dbReference type="ARBA" id="ARBA00022525"/>
    </source>
</evidence>
<feature type="domain" description="Tyrosinase copper-binding" evidence="8">
    <location>
        <begin position="406"/>
        <end position="417"/>
    </location>
</feature>
<accession>A0ABP1RAM6</accession>
<dbReference type="SUPFAM" id="SSF48050">
    <property type="entry name" value="Hemocyanin, N-terminal domain"/>
    <property type="match status" value="1"/>
</dbReference>
<dbReference type="Gene3D" id="1.10.1280.10">
    <property type="entry name" value="Di-copper center containing domain from catechol oxidase"/>
    <property type="match status" value="1"/>
</dbReference>
<comment type="caution">
    <text evidence="9">The sequence shown here is derived from an EMBL/GenBank/DDBJ whole genome shotgun (WGS) entry which is preliminary data.</text>
</comment>
<evidence type="ECO:0000256" key="6">
    <source>
        <dbReference type="ARBA" id="ARBA00023008"/>
    </source>
</evidence>
<dbReference type="InterPro" id="IPR000896">
    <property type="entry name" value="Hemocyanin/hexamerin_mid_dom"/>
</dbReference>
<evidence type="ECO:0000259" key="8">
    <source>
        <dbReference type="PROSITE" id="PS00498"/>
    </source>
</evidence>
<dbReference type="InterPro" id="IPR013788">
    <property type="entry name" value="Hemocyanin/hexamerin"/>
</dbReference>
<dbReference type="Pfam" id="PF03722">
    <property type="entry name" value="Hemocyanin_N"/>
    <property type="match status" value="1"/>
</dbReference>
<dbReference type="Pfam" id="PF00372">
    <property type="entry name" value="Hemocyanin_M"/>
    <property type="match status" value="1"/>
</dbReference>
<sequence length="727" mass="83665">MDYNEEIRFVCMLERIWEPLYLSPRGHGTTKYLYNLPADHLQPYETQAMVELRKLIPPATTIVEVAVYKPSVPYDLKSIQETVPRNVLFSEFHERHLSAADDLTRILMGQPTRTDFFNACALCRDSVNPHLWIHSFTTALLRRADMRGFRMPAVWEIMPDMFIEAKAWRTAIQHSIMPAQERPVIVIDKNFTGSNLNPNHKLAYYMEDIGINTHHWHWHIVNPFNAPKGTVDRKGEVFYYMHHGMLARYNTERLANGLNRAVPFDIHSDVIEEACFAKLSIQNAQANLAGRQENSTIKGFFRKKDPATNVRHEELSILRSWADRIVEAIDAGFAILEGGGRVDLRTEKGTEIVTAMWESSFESPHRNYYGVLHNFGHSTIGLLHDPDFRYKEPPAPMYFAGMSLRDPVFYRWHQYLDFFTQRQKDYLKPYDNLQWTGIVVNQIQVVRGEDSRVPITLGRINNLVTHWMQSDIELSRGLDFGRTNLNGLGSVWARATHLQHLPFTYGIQVTNQTRADVQATVRIFMAPKLDENEDKFPYYEQRHLFFEMDKFTVNLHPGENIITQKSENSTLTVPWGQTFREIERDTATLTRTQAMCSCGWPDHLLLPRGKVDGMPFDLFVMLTNTQIDQVASSRRQLGTLTPKGTCRDSISYCGMIDEKFPDSRPMGYPFDRPAVADESSNLTMFVEDFVSPVSNMAVAEIKIFNIDKTILRGNGAPENGRKIYVTP</sequence>
<keyword evidence="7" id="KW-1015">Disulfide bond</keyword>
<keyword evidence="6" id="KW-0186">Copper</keyword>
<dbReference type="InterPro" id="IPR036697">
    <property type="entry name" value="Hemocyanin_N_sf"/>
</dbReference>
<dbReference type="InterPro" id="IPR037020">
    <property type="entry name" value="Hemocyanin_C_sf"/>
</dbReference>
<comment type="similarity">
    <text evidence="3">Belongs to the tyrosinase family.</text>
</comment>
<dbReference type="PANTHER" id="PTHR11511">
    <property type="entry name" value="LARVAL STORAGE PROTEIN/PHENOLOXIDASE"/>
    <property type="match status" value="1"/>
</dbReference>
<dbReference type="SUPFAM" id="SSF48056">
    <property type="entry name" value="Di-copper centre-containing domain"/>
    <property type="match status" value="1"/>
</dbReference>
<protein>
    <recommendedName>
        <fullName evidence="8">Tyrosinase copper-binding domain-containing protein</fullName>
    </recommendedName>
</protein>